<keyword evidence="5 6" id="KW-0472">Membrane</keyword>
<evidence type="ECO:0000256" key="6">
    <source>
        <dbReference type="RuleBase" id="RU363077"/>
    </source>
</evidence>
<evidence type="ECO:0000256" key="7">
    <source>
        <dbReference type="SAM" id="MobiDB-lite"/>
    </source>
</evidence>
<feature type="compositionally biased region" description="Polar residues" evidence="7">
    <location>
        <begin position="348"/>
        <end position="360"/>
    </location>
</feature>
<accession>A0A835AP25</accession>
<comment type="similarity">
    <text evidence="2 6">Belongs to the drug/metabolite transporter (DMT) superfamily. Plant drug/metabolite exporter (P-DME) (TC 2.A.7.4) family.</text>
</comment>
<feature type="transmembrane region" description="Helical" evidence="6">
    <location>
        <begin position="261"/>
        <end position="282"/>
    </location>
</feature>
<dbReference type="Proteomes" id="UP000636709">
    <property type="component" value="Unassembled WGS sequence"/>
</dbReference>
<organism evidence="9 10">
    <name type="scientific">Digitaria exilis</name>
    <dbReference type="NCBI Taxonomy" id="1010633"/>
    <lineage>
        <taxon>Eukaryota</taxon>
        <taxon>Viridiplantae</taxon>
        <taxon>Streptophyta</taxon>
        <taxon>Embryophyta</taxon>
        <taxon>Tracheophyta</taxon>
        <taxon>Spermatophyta</taxon>
        <taxon>Magnoliopsida</taxon>
        <taxon>Liliopsida</taxon>
        <taxon>Poales</taxon>
        <taxon>Poaceae</taxon>
        <taxon>PACMAD clade</taxon>
        <taxon>Panicoideae</taxon>
        <taxon>Panicodae</taxon>
        <taxon>Paniceae</taxon>
        <taxon>Anthephorinae</taxon>
        <taxon>Digitaria</taxon>
    </lineage>
</organism>
<dbReference type="PANTHER" id="PTHR31218">
    <property type="entry name" value="WAT1-RELATED PROTEIN"/>
    <property type="match status" value="1"/>
</dbReference>
<protein>
    <recommendedName>
        <fullName evidence="6">WAT1-related protein</fullName>
    </recommendedName>
</protein>
<dbReference type="Pfam" id="PF00892">
    <property type="entry name" value="EamA"/>
    <property type="match status" value="1"/>
</dbReference>
<comment type="subcellular location">
    <subcellularLocation>
        <location evidence="1 6">Membrane</location>
        <topology evidence="1 6">Multi-pass membrane protein</topology>
    </subcellularLocation>
</comment>
<feature type="transmembrane region" description="Helical" evidence="6">
    <location>
        <begin position="80"/>
        <end position="102"/>
    </location>
</feature>
<dbReference type="AlphaFoldDB" id="A0A835AP25"/>
<keyword evidence="4 6" id="KW-1133">Transmembrane helix</keyword>
<evidence type="ECO:0000256" key="1">
    <source>
        <dbReference type="ARBA" id="ARBA00004141"/>
    </source>
</evidence>
<feature type="transmembrane region" description="Helical" evidence="6">
    <location>
        <begin position="288"/>
        <end position="305"/>
    </location>
</feature>
<evidence type="ECO:0000256" key="3">
    <source>
        <dbReference type="ARBA" id="ARBA00022692"/>
    </source>
</evidence>
<dbReference type="GO" id="GO:0016020">
    <property type="term" value="C:membrane"/>
    <property type="evidence" value="ECO:0007669"/>
    <property type="project" value="UniProtKB-SubCell"/>
</dbReference>
<evidence type="ECO:0000256" key="5">
    <source>
        <dbReference type="ARBA" id="ARBA00023136"/>
    </source>
</evidence>
<feature type="transmembrane region" description="Helical" evidence="6">
    <location>
        <begin position="166"/>
        <end position="185"/>
    </location>
</feature>
<dbReference type="OrthoDB" id="1728340at2759"/>
<dbReference type="InterPro" id="IPR037185">
    <property type="entry name" value="EmrE-like"/>
</dbReference>
<comment type="caution">
    <text evidence="9">The sequence shown here is derived from an EMBL/GenBank/DDBJ whole genome shotgun (WGS) entry which is preliminary data.</text>
</comment>
<sequence>MGSSSDVVKPVAAMVLVQVIFASVNILYKMALSDGMDLRVLVAYRYLFASAFLTPLAYFVERGSLTQNLYISGMKLTSPTFASATTNLIPAVTFVLALIFRYERLAIATSPGQAKVAGTFLGVGGAMLLTFYKGADITPWHSHVNNFVSTGPSVHREFEEATSSHVMGSLLCVSSCVVYALWLILQAKLSKLYPFHYSSTALMSAMSAMQAVAFALCFDRDVAQWRLRLDVRLLSVVYSGVLASGAMLVVLTWCVKRRGPLFASVFTPVVLVVVAVLSSLLLGERLHLGSALGAVLIVMGLYAVLWGKGREMAAGVAKVGELPADDEEDNGDRRVDVAVQLPSTCLPQITIGSDHQTSGPRSEEDRWKQQDQPPSTAR</sequence>
<dbReference type="InterPro" id="IPR000620">
    <property type="entry name" value="EamA_dom"/>
</dbReference>
<dbReference type="GO" id="GO:0022857">
    <property type="term" value="F:transmembrane transporter activity"/>
    <property type="evidence" value="ECO:0007669"/>
    <property type="project" value="InterPro"/>
</dbReference>
<dbReference type="SUPFAM" id="SSF103481">
    <property type="entry name" value="Multidrug resistance efflux transporter EmrE"/>
    <property type="match status" value="2"/>
</dbReference>
<name>A0A835AP25_9POAL</name>
<dbReference type="InterPro" id="IPR030184">
    <property type="entry name" value="WAT1-related"/>
</dbReference>
<feature type="region of interest" description="Disordered" evidence="7">
    <location>
        <begin position="348"/>
        <end position="378"/>
    </location>
</feature>
<evidence type="ECO:0000259" key="8">
    <source>
        <dbReference type="Pfam" id="PF00892"/>
    </source>
</evidence>
<evidence type="ECO:0000313" key="10">
    <source>
        <dbReference type="Proteomes" id="UP000636709"/>
    </source>
</evidence>
<feature type="transmembrane region" description="Helical" evidence="6">
    <location>
        <begin position="40"/>
        <end position="60"/>
    </location>
</feature>
<reference evidence="9" key="1">
    <citation type="submission" date="2020-07" db="EMBL/GenBank/DDBJ databases">
        <title>Genome sequence and genetic diversity analysis of an under-domesticated orphan crop, white fonio (Digitaria exilis).</title>
        <authorList>
            <person name="Bennetzen J.L."/>
            <person name="Chen S."/>
            <person name="Ma X."/>
            <person name="Wang X."/>
            <person name="Yssel A.E.J."/>
            <person name="Chaluvadi S.R."/>
            <person name="Johnson M."/>
            <person name="Gangashetty P."/>
            <person name="Hamidou F."/>
            <person name="Sanogo M.D."/>
            <person name="Zwaenepoel A."/>
            <person name="Wallace J."/>
            <person name="Van De Peer Y."/>
            <person name="Van Deynze A."/>
        </authorList>
    </citation>
    <scope>NUCLEOTIDE SEQUENCE</scope>
    <source>
        <tissue evidence="9">Leaves</tissue>
    </source>
</reference>
<keyword evidence="3 6" id="KW-0812">Transmembrane</keyword>
<keyword evidence="10" id="KW-1185">Reference proteome</keyword>
<feature type="transmembrane region" description="Helical" evidence="6">
    <location>
        <begin position="236"/>
        <end position="254"/>
    </location>
</feature>
<evidence type="ECO:0000313" key="9">
    <source>
        <dbReference type="EMBL" id="KAF8664157.1"/>
    </source>
</evidence>
<feature type="transmembrane region" description="Helical" evidence="6">
    <location>
        <begin position="114"/>
        <end position="132"/>
    </location>
</feature>
<dbReference type="EMBL" id="JACEFO010002353">
    <property type="protein sequence ID" value="KAF8664157.1"/>
    <property type="molecule type" value="Genomic_DNA"/>
</dbReference>
<evidence type="ECO:0000256" key="4">
    <source>
        <dbReference type="ARBA" id="ARBA00022989"/>
    </source>
</evidence>
<gene>
    <name evidence="9" type="ORF">HU200_054905</name>
</gene>
<feature type="transmembrane region" description="Helical" evidence="6">
    <location>
        <begin position="197"/>
        <end position="216"/>
    </location>
</feature>
<feature type="transmembrane region" description="Helical" evidence="6">
    <location>
        <begin position="12"/>
        <end position="28"/>
    </location>
</feature>
<proteinExistence type="inferred from homology"/>
<evidence type="ECO:0000256" key="2">
    <source>
        <dbReference type="ARBA" id="ARBA00007635"/>
    </source>
</evidence>
<feature type="domain" description="EamA" evidence="8">
    <location>
        <begin position="167"/>
        <end position="305"/>
    </location>
</feature>